<feature type="region of interest" description="Disordered" evidence="9">
    <location>
        <begin position="840"/>
        <end position="877"/>
    </location>
</feature>
<evidence type="ECO:0000313" key="12">
    <source>
        <dbReference type="EMBL" id="ORY54055.1"/>
    </source>
</evidence>
<sequence>MENKEYSDTKVVINNNELSVNKKENYSNISCKNSTDNSTIQGHNKKSDNIKQLQHEILNTKKLSQIIVNNNNNKENIKNSNNKIEENMDVKTDKNTKDKNNTIENTECNKNKKFNGSLLEIKHKKKDDPLLFSQEGYLISPIEKVKVVDNFISINSLPTPSSTPVPLSDSSSTSSSPTLLPSNTVSPNPLEVSSNEDANKSEISSLQQKIQNELIKIYKDILPTKQSKQRRLLLLEKIQNIFDTEFPGKPIKAHLFGSSVNGLETVYCDVDICLTTPSKEDNYGLDRMDRIAIILEKYNMTEICTVQEAKVPICKFVDPETNLSCDINVNNTIALKNTMMVRTYALIDERAQQFLILIKHYAKRRMINDAKGGTLSSYCWVNMAINFLQLRQPPILPCLHELGKNNSEDERMVIDGVDCTFYHDLDYLKDFGRQNKESLAELFYGFFKLYGEEFDYKHNVVSVRKGKYISKHEKGWDLDNKKTKLRNNYFCVEEPFNPSRNLANSADHSSISGLKDEFLRALNALRQKGDVDRVFEQYRPFRRPFNPYPGSGFNSMNTSNYINNYSYNIAAAATNSLSNALYNGALYPVYIPTSNYTNYNQYAYPQPLYLVQPNNTMYSYNSGDEDNSGFYHNNEHYPDSSNNKYATHSNTSFKYNNGNKKKKKYSIGNNKKHQKMNSTDSNYSNFSNYSNNNYNNKNDHDNEPMSPNPNTRFGLEINNNGYYTSYPNPYIIGYDRFSNYNSTSTSGNISNGKINYSFSSPKPTITPLQYTSPILSPTSSFSSVLNGVNPNDSNVSDTFSTNSHYIVGNSFSSANTSLTENIFEIDDDFQRPQRILSSSPLYINGASDEIENENKNKNENENEKNENENSKDNSFSSTKNEYFHSLMNQSISEIKTINSKKTSSLATNFATPSTKNPISVSELEEKMKEDEHKKKENEHRNNNNNNNNSKNKNNNNNSKKNKNNQKLNQEKKNNQSTEILSSESITSVPVSSSISNTKSNNNTILSPSPIKSISNSSIATSSVRTKINSTGKIIPSGFDSIKYPSMLKINLLLNNKLNKDSNHDQLTTPNSIDDIKLKINSTSELDSSIEVNNKNKIKIKNNTNNNNNRNKNKNEDNKNKNNTSVNSESLDKEKSKKSKSKNKASSNNTNSNNLKSKLINTNTNTNMNTNTKTKPKTKPKTNANSNTNTNSNTDLLLKSINALLSPSVLTSTTRANSNIESSVPLSSSTESNPKRRERTSSSSSSKKSGRRSRTASLASESTVYSTDSSSSNKKEKFLEIELEKEMFKEKKKKENKENKENKKSKENKEDKENKEKENDNSSSSIESSTSPSPAPVRKTRKSRARKARDSIRELSKTAFEKQRTVNDILNIFKKETTDNEKNTSNPSPSSISYAKILTKNL</sequence>
<evidence type="ECO:0000256" key="1">
    <source>
        <dbReference type="ARBA" id="ARBA00001936"/>
    </source>
</evidence>
<evidence type="ECO:0000256" key="7">
    <source>
        <dbReference type="ARBA" id="ARBA00022842"/>
    </source>
</evidence>
<feature type="domain" description="Poly(A) RNA polymerase mitochondrial-like central palm" evidence="11">
    <location>
        <begin position="210"/>
        <end position="345"/>
    </location>
</feature>
<feature type="compositionally biased region" description="Low complexity" evidence="9">
    <location>
        <begin position="1100"/>
        <end position="1109"/>
    </location>
</feature>
<dbReference type="Pfam" id="PF22600">
    <property type="entry name" value="MTPAP-like_central"/>
    <property type="match status" value="1"/>
</dbReference>
<evidence type="ECO:0000259" key="11">
    <source>
        <dbReference type="Pfam" id="PF22600"/>
    </source>
</evidence>
<feature type="compositionally biased region" description="Low complexity" evidence="9">
    <location>
        <begin position="677"/>
        <end position="696"/>
    </location>
</feature>
<feature type="compositionally biased region" description="Low complexity" evidence="9">
    <location>
        <begin position="1180"/>
        <end position="1192"/>
    </location>
</feature>
<dbReference type="InterPro" id="IPR054708">
    <property type="entry name" value="MTPAP-like_central"/>
</dbReference>
<protein>
    <recommendedName>
        <fullName evidence="4">polynucleotide adenylyltransferase</fullName>
        <ecNumber evidence="4">2.7.7.19</ecNumber>
    </recommendedName>
</protein>
<keyword evidence="13" id="KW-1185">Reference proteome</keyword>
<evidence type="ECO:0000256" key="8">
    <source>
        <dbReference type="SAM" id="Coils"/>
    </source>
</evidence>
<feature type="compositionally biased region" description="Low complexity" evidence="9">
    <location>
        <begin position="942"/>
        <end position="958"/>
    </location>
</feature>
<feature type="compositionally biased region" description="Basic and acidic residues" evidence="9">
    <location>
        <begin position="1347"/>
        <end position="1364"/>
    </location>
</feature>
<dbReference type="InterPro" id="IPR043519">
    <property type="entry name" value="NT_sf"/>
</dbReference>
<feature type="compositionally biased region" description="Basic and acidic residues" evidence="9">
    <location>
        <begin position="1372"/>
        <end position="1381"/>
    </location>
</feature>
<comment type="cofactor">
    <cofactor evidence="1">
        <name>Mn(2+)</name>
        <dbReference type="ChEBI" id="CHEBI:29035"/>
    </cofactor>
</comment>
<feature type="compositionally biased region" description="Low complexity" evidence="9">
    <location>
        <begin position="1143"/>
        <end position="1172"/>
    </location>
</feature>
<feature type="region of interest" description="Disordered" evidence="9">
    <location>
        <begin position="907"/>
        <end position="1018"/>
    </location>
</feature>
<dbReference type="EMBL" id="MCOG01000089">
    <property type="protein sequence ID" value="ORY54055.1"/>
    <property type="molecule type" value="Genomic_DNA"/>
</dbReference>
<feature type="region of interest" description="Disordered" evidence="9">
    <location>
        <begin position="640"/>
        <end position="713"/>
    </location>
</feature>
<evidence type="ECO:0000259" key="10">
    <source>
        <dbReference type="Pfam" id="PF03828"/>
    </source>
</evidence>
<feature type="compositionally biased region" description="Basic and acidic residues" evidence="9">
    <location>
        <begin position="852"/>
        <end position="871"/>
    </location>
</feature>
<dbReference type="OrthoDB" id="2274644at2759"/>
<keyword evidence="5" id="KW-0808">Transferase</keyword>
<feature type="region of interest" description="Disordered" evidence="9">
    <location>
        <begin position="159"/>
        <end position="199"/>
    </location>
</feature>
<feature type="compositionally biased region" description="Polar residues" evidence="9">
    <location>
        <begin position="640"/>
        <end position="653"/>
    </location>
</feature>
<feature type="region of interest" description="Disordered" evidence="9">
    <location>
        <begin position="1288"/>
        <end position="1401"/>
    </location>
</feature>
<dbReference type="GO" id="GO:0046872">
    <property type="term" value="F:metal ion binding"/>
    <property type="evidence" value="ECO:0007669"/>
    <property type="project" value="UniProtKB-KW"/>
</dbReference>
<evidence type="ECO:0000256" key="4">
    <source>
        <dbReference type="ARBA" id="ARBA00012388"/>
    </source>
</evidence>
<evidence type="ECO:0000313" key="13">
    <source>
        <dbReference type="Proteomes" id="UP000193920"/>
    </source>
</evidence>
<dbReference type="PANTHER" id="PTHR12271">
    <property type="entry name" value="POLY A POLYMERASE CID PAP -RELATED"/>
    <property type="match status" value="1"/>
</dbReference>
<dbReference type="Gene3D" id="3.30.460.10">
    <property type="entry name" value="Beta Polymerase, domain 2"/>
    <property type="match status" value="1"/>
</dbReference>
<evidence type="ECO:0000256" key="6">
    <source>
        <dbReference type="ARBA" id="ARBA00022723"/>
    </source>
</evidence>
<dbReference type="GO" id="GO:1990817">
    <property type="term" value="F:poly(A) RNA polymerase activity"/>
    <property type="evidence" value="ECO:0007669"/>
    <property type="project" value="UniProtKB-EC"/>
</dbReference>
<feature type="domain" description="PAP-associated" evidence="10">
    <location>
        <begin position="438"/>
        <end position="499"/>
    </location>
</feature>
<feature type="compositionally biased region" description="Polar residues" evidence="9">
    <location>
        <begin position="907"/>
        <end position="919"/>
    </location>
</feature>
<dbReference type="SUPFAM" id="SSF81301">
    <property type="entry name" value="Nucleotidyltransferase"/>
    <property type="match status" value="1"/>
</dbReference>
<reference evidence="12 13" key="1">
    <citation type="submission" date="2016-08" db="EMBL/GenBank/DDBJ databases">
        <title>A Parts List for Fungal Cellulosomes Revealed by Comparative Genomics.</title>
        <authorList>
            <consortium name="DOE Joint Genome Institute"/>
            <person name="Haitjema C.H."/>
            <person name="Gilmore S.P."/>
            <person name="Henske J.K."/>
            <person name="Solomon K.V."/>
            <person name="De Groot R."/>
            <person name="Kuo A."/>
            <person name="Mondo S.J."/>
            <person name="Salamov A.A."/>
            <person name="Labutti K."/>
            <person name="Zhao Z."/>
            <person name="Chiniquy J."/>
            <person name="Barry K."/>
            <person name="Brewer H.M."/>
            <person name="Purvine S.O."/>
            <person name="Wright A.T."/>
            <person name="Boxma B."/>
            <person name="Van Alen T."/>
            <person name="Hackstein J.H."/>
            <person name="Baker S.E."/>
            <person name="Grigoriev I.V."/>
            <person name="O'Malley M.A."/>
        </authorList>
    </citation>
    <scope>NUCLEOTIDE SEQUENCE [LARGE SCALE GENOMIC DNA]</scope>
    <source>
        <strain evidence="12 13">G1</strain>
    </source>
</reference>
<dbReference type="InterPro" id="IPR002058">
    <property type="entry name" value="PAP_assoc"/>
</dbReference>
<feature type="compositionally biased region" description="Polar residues" evidence="9">
    <location>
        <begin position="1382"/>
        <end position="1392"/>
    </location>
</feature>
<dbReference type="STRING" id="1754190.A0A1Y2D658"/>
<dbReference type="GO" id="GO:0031123">
    <property type="term" value="P:RNA 3'-end processing"/>
    <property type="evidence" value="ECO:0007669"/>
    <property type="project" value="TreeGrafter"/>
</dbReference>
<dbReference type="EC" id="2.7.7.19" evidence="4"/>
<dbReference type="PANTHER" id="PTHR12271:SF113">
    <property type="entry name" value="POLY(A) RNA POLYMERASE CID11"/>
    <property type="match status" value="1"/>
</dbReference>
<dbReference type="SUPFAM" id="SSF81631">
    <property type="entry name" value="PAP/OAS1 substrate-binding domain"/>
    <property type="match status" value="1"/>
</dbReference>
<evidence type="ECO:0000256" key="3">
    <source>
        <dbReference type="ARBA" id="ARBA00008593"/>
    </source>
</evidence>
<dbReference type="Pfam" id="PF03828">
    <property type="entry name" value="PAP_assoc"/>
    <property type="match status" value="1"/>
</dbReference>
<evidence type="ECO:0000256" key="5">
    <source>
        <dbReference type="ARBA" id="ARBA00022679"/>
    </source>
</evidence>
<feature type="compositionally biased region" description="Basic and acidic residues" evidence="9">
    <location>
        <begin position="923"/>
        <end position="941"/>
    </location>
</feature>
<feature type="coiled-coil region" evidence="8">
    <location>
        <begin position="67"/>
        <end position="94"/>
    </location>
</feature>
<feature type="compositionally biased region" description="Low complexity" evidence="9">
    <location>
        <begin position="1259"/>
        <end position="1271"/>
    </location>
</feature>
<feature type="compositionally biased region" description="Polar residues" evidence="9">
    <location>
        <begin position="1211"/>
        <end position="1220"/>
    </location>
</feature>
<dbReference type="GO" id="GO:0010605">
    <property type="term" value="P:negative regulation of macromolecule metabolic process"/>
    <property type="evidence" value="ECO:0007669"/>
    <property type="project" value="UniProtKB-ARBA"/>
</dbReference>
<feature type="compositionally biased region" description="Low complexity" evidence="9">
    <location>
        <begin position="974"/>
        <end position="1018"/>
    </location>
</feature>
<comment type="similarity">
    <text evidence="3">Belongs to the DNA polymerase type-B-like family.</text>
</comment>
<feature type="region of interest" description="Disordered" evidence="9">
    <location>
        <begin position="1211"/>
        <end position="1273"/>
    </location>
</feature>
<dbReference type="Gene3D" id="1.10.1410.10">
    <property type="match status" value="1"/>
</dbReference>
<accession>A0A1Y2D658</accession>
<feature type="compositionally biased region" description="Basic residues" evidence="9">
    <location>
        <begin position="659"/>
        <end position="675"/>
    </location>
</feature>
<dbReference type="Proteomes" id="UP000193920">
    <property type="component" value="Unassembled WGS sequence"/>
</dbReference>
<keyword evidence="8" id="KW-0175">Coiled coil</keyword>
<evidence type="ECO:0000256" key="9">
    <source>
        <dbReference type="SAM" id="MobiDB-lite"/>
    </source>
</evidence>
<organism evidence="12 13">
    <name type="scientific">Neocallimastix californiae</name>
    <dbReference type="NCBI Taxonomy" id="1754190"/>
    <lineage>
        <taxon>Eukaryota</taxon>
        <taxon>Fungi</taxon>
        <taxon>Fungi incertae sedis</taxon>
        <taxon>Chytridiomycota</taxon>
        <taxon>Chytridiomycota incertae sedis</taxon>
        <taxon>Neocallimastigomycetes</taxon>
        <taxon>Neocallimastigales</taxon>
        <taxon>Neocallimastigaceae</taxon>
        <taxon>Neocallimastix</taxon>
    </lineage>
</organism>
<gene>
    <name evidence="12" type="ORF">LY90DRAFT_670272</name>
</gene>
<feature type="compositionally biased region" description="Basic and acidic residues" evidence="9">
    <location>
        <begin position="1288"/>
        <end position="1319"/>
    </location>
</feature>
<comment type="cofactor">
    <cofactor evidence="2">
        <name>Mg(2+)</name>
        <dbReference type="ChEBI" id="CHEBI:18420"/>
    </cofactor>
</comment>
<feature type="compositionally biased region" description="Low complexity" evidence="9">
    <location>
        <begin position="1221"/>
        <end position="1231"/>
    </location>
</feature>
<evidence type="ECO:0000256" key="2">
    <source>
        <dbReference type="ARBA" id="ARBA00001946"/>
    </source>
</evidence>
<feature type="compositionally biased region" description="Low complexity" evidence="9">
    <location>
        <begin position="159"/>
        <end position="187"/>
    </location>
</feature>
<name>A0A1Y2D658_9FUNG</name>
<proteinExistence type="inferred from homology"/>
<dbReference type="CDD" id="cd05402">
    <property type="entry name" value="NT_PAP_TUTase"/>
    <property type="match status" value="1"/>
</dbReference>
<feature type="region of interest" description="Disordered" evidence="9">
    <location>
        <begin position="1096"/>
        <end position="1192"/>
    </location>
</feature>
<keyword evidence="6" id="KW-0479">Metal-binding</keyword>
<keyword evidence="7" id="KW-0460">Magnesium</keyword>
<comment type="caution">
    <text evidence="12">The sequence shown here is derived from an EMBL/GenBank/DDBJ whole genome shotgun (WGS) entry which is preliminary data.</text>
</comment>
<feature type="compositionally biased region" description="Basic residues" evidence="9">
    <location>
        <begin position="1337"/>
        <end position="1346"/>
    </location>
</feature>